<proteinExistence type="predicted"/>
<evidence type="ECO:0000313" key="3">
    <source>
        <dbReference type="Proteomes" id="UP000240572"/>
    </source>
</evidence>
<dbReference type="OrthoDB" id="9781559at2"/>
<sequence length="144" mass="15106">MKKITLILTLLLYAGLSNSFAGSLAIHNMTPCTFTLTGGLGTITDGSTGMVYGFNFGPVTLPPGPTNFSNVSLLPGFNTIAPPATQSSGCVYHTRMIGPGPVDFFVNQQTPFMSTNNPSCNGGNNYVMSWNLSGNGCDVAILIF</sequence>
<dbReference type="AlphaFoldDB" id="A0A2P8D7V1"/>
<accession>A0A2P8D7V1</accession>
<dbReference type="RefSeq" id="WP_106522324.1">
    <property type="nucleotide sequence ID" value="NZ_PYGD01000002.1"/>
</dbReference>
<keyword evidence="1" id="KW-0732">Signal</keyword>
<gene>
    <name evidence="2" type="ORF">B0I18_102280</name>
</gene>
<evidence type="ECO:0000313" key="2">
    <source>
        <dbReference type="EMBL" id="PSK93310.1"/>
    </source>
</evidence>
<evidence type="ECO:0008006" key="4">
    <source>
        <dbReference type="Google" id="ProtNLM"/>
    </source>
</evidence>
<dbReference type="Proteomes" id="UP000240572">
    <property type="component" value="Unassembled WGS sequence"/>
</dbReference>
<reference evidence="2 3" key="1">
    <citation type="submission" date="2018-03" db="EMBL/GenBank/DDBJ databases">
        <title>Genomic Encyclopedia of Type Strains, Phase III (KMG-III): the genomes of soil and plant-associated and newly described type strains.</title>
        <authorList>
            <person name="Whitman W."/>
        </authorList>
    </citation>
    <scope>NUCLEOTIDE SEQUENCE [LARGE SCALE GENOMIC DNA]</scope>
    <source>
        <strain evidence="2 3">CGMCC 1.12700</strain>
    </source>
</reference>
<keyword evidence="3" id="KW-1185">Reference proteome</keyword>
<name>A0A2P8D7V1_9BACT</name>
<feature type="signal peptide" evidence="1">
    <location>
        <begin position="1"/>
        <end position="21"/>
    </location>
</feature>
<dbReference type="EMBL" id="PYGD01000002">
    <property type="protein sequence ID" value="PSK93310.1"/>
    <property type="molecule type" value="Genomic_DNA"/>
</dbReference>
<organism evidence="2 3">
    <name type="scientific">Taibaiella chishuiensis</name>
    <dbReference type="NCBI Taxonomy" id="1434707"/>
    <lineage>
        <taxon>Bacteria</taxon>
        <taxon>Pseudomonadati</taxon>
        <taxon>Bacteroidota</taxon>
        <taxon>Chitinophagia</taxon>
        <taxon>Chitinophagales</taxon>
        <taxon>Chitinophagaceae</taxon>
        <taxon>Taibaiella</taxon>
    </lineage>
</organism>
<feature type="chain" id="PRO_5015184954" description="Secreted protein" evidence="1">
    <location>
        <begin position="22"/>
        <end position="144"/>
    </location>
</feature>
<evidence type="ECO:0000256" key="1">
    <source>
        <dbReference type="SAM" id="SignalP"/>
    </source>
</evidence>
<protein>
    <recommendedName>
        <fullName evidence="4">Secreted protein</fullName>
    </recommendedName>
</protein>
<comment type="caution">
    <text evidence="2">The sequence shown here is derived from an EMBL/GenBank/DDBJ whole genome shotgun (WGS) entry which is preliminary data.</text>
</comment>